<dbReference type="AlphaFoldDB" id="A0A916SEZ3"/>
<reference evidence="1" key="2">
    <citation type="submission" date="2020-09" db="EMBL/GenBank/DDBJ databases">
        <authorList>
            <person name="Sun Q."/>
            <person name="Zhou Y."/>
        </authorList>
    </citation>
    <scope>NUCLEOTIDE SEQUENCE</scope>
    <source>
        <strain evidence="1">CGMCC 1.12813</strain>
    </source>
</reference>
<evidence type="ECO:0000313" key="2">
    <source>
        <dbReference type="Proteomes" id="UP000606922"/>
    </source>
</evidence>
<gene>
    <name evidence="1" type="ORF">GCM10010979_09280</name>
</gene>
<proteinExistence type="predicted"/>
<evidence type="ECO:0000313" key="1">
    <source>
        <dbReference type="EMBL" id="GGA96989.1"/>
    </source>
</evidence>
<dbReference type="Gene3D" id="1.25.40.10">
    <property type="entry name" value="Tetratricopeptide repeat domain"/>
    <property type="match status" value="1"/>
</dbReference>
<protein>
    <recommendedName>
        <fullName evidence="3">Sel1 repeat family protein</fullName>
    </recommendedName>
</protein>
<name>A0A916SEZ3_9MICO</name>
<accession>A0A916SEZ3</accession>
<evidence type="ECO:0008006" key="3">
    <source>
        <dbReference type="Google" id="ProtNLM"/>
    </source>
</evidence>
<dbReference type="EMBL" id="BMGB01000001">
    <property type="protein sequence ID" value="GGA96989.1"/>
    <property type="molecule type" value="Genomic_DNA"/>
</dbReference>
<dbReference type="SUPFAM" id="SSF81901">
    <property type="entry name" value="HCP-like"/>
    <property type="match status" value="1"/>
</dbReference>
<reference evidence="1" key="1">
    <citation type="journal article" date="2014" name="Int. J. Syst. Evol. Microbiol.">
        <title>Complete genome sequence of Corynebacterium casei LMG S-19264T (=DSM 44701T), isolated from a smear-ripened cheese.</title>
        <authorList>
            <consortium name="US DOE Joint Genome Institute (JGI-PGF)"/>
            <person name="Walter F."/>
            <person name="Albersmeier A."/>
            <person name="Kalinowski J."/>
            <person name="Ruckert C."/>
        </authorList>
    </citation>
    <scope>NUCLEOTIDE SEQUENCE</scope>
    <source>
        <strain evidence="1">CGMCC 1.12813</strain>
    </source>
</reference>
<dbReference type="InterPro" id="IPR011990">
    <property type="entry name" value="TPR-like_helical_dom_sf"/>
</dbReference>
<comment type="caution">
    <text evidence="1">The sequence shown here is derived from an EMBL/GenBank/DDBJ whole genome shotgun (WGS) entry which is preliminary data.</text>
</comment>
<dbReference type="Proteomes" id="UP000606922">
    <property type="component" value="Unassembled WGS sequence"/>
</dbReference>
<keyword evidence="2" id="KW-1185">Reference proteome</keyword>
<organism evidence="1 2">
    <name type="scientific">Conyzicola nivalis</name>
    <dbReference type="NCBI Taxonomy" id="1477021"/>
    <lineage>
        <taxon>Bacteria</taxon>
        <taxon>Bacillati</taxon>
        <taxon>Actinomycetota</taxon>
        <taxon>Actinomycetes</taxon>
        <taxon>Micrococcales</taxon>
        <taxon>Microbacteriaceae</taxon>
        <taxon>Conyzicola</taxon>
    </lineage>
</organism>
<sequence>MPEDELSRARAAWLTARDGETGDEFAALLVDRGLYSDAELIYAQLEADGYIIARWGRAWCARERGDDVAAEQYLREYIAQDDGDSPEASAYLGLWLQARDAGGDTEELLRIGAAVNQDAQGSLGNLLREEGRLTEAEEALRVGYELGEEASHIPLALVLEAAGRVSEAVAVLREGYEMGDAFCAFNLGLLLEEEGLELAAVDWYVKAARGGDLKAVNLLDERGIETSAT</sequence>
<dbReference type="RefSeq" id="WP_188509509.1">
    <property type="nucleotide sequence ID" value="NZ_BMGB01000001.1"/>
</dbReference>